<evidence type="ECO:0000259" key="12">
    <source>
        <dbReference type="PROSITE" id="PS51674"/>
    </source>
</evidence>
<dbReference type="GO" id="GO:0046872">
    <property type="term" value="F:metal ion binding"/>
    <property type="evidence" value="ECO:0007669"/>
    <property type="project" value="UniProtKB-KW"/>
</dbReference>
<evidence type="ECO:0000256" key="10">
    <source>
        <dbReference type="ARBA" id="ARBA00023163"/>
    </source>
</evidence>
<dbReference type="Pfam" id="PF02467">
    <property type="entry name" value="Whib"/>
    <property type="match status" value="1"/>
</dbReference>
<keyword evidence="14" id="KW-1185">Reference proteome</keyword>
<feature type="binding site" evidence="11">
    <location>
        <position position="57"/>
    </location>
    <ligand>
        <name>[4Fe-4S] cluster</name>
        <dbReference type="ChEBI" id="CHEBI:49883"/>
    </ligand>
</feature>
<dbReference type="STRING" id="260086.SAMN05216207_10936"/>
<reference evidence="13 14" key="1">
    <citation type="submission" date="2016-10" db="EMBL/GenBank/DDBJ databases">
        <authorList>
            <person name="de Groot N.N."/>
        </authorList>
    </citation>
    <scope>NUCLEOTIDE SEQUENCE [LARGE SCALE GENOMIC DNA]</scope>
    <source>
        <strain evidence="13 14">CGMCC 4.1877</strain>
    </source>
</reference>
<keyword evidence="11" id="KW-0963">Cytoplasm</keyword>
<dbReference type="OrthoDB" id="8104048at2"/>
<feature type="domain" description="4Fe-4S Wbl-type" evidence="12">
    <location>
        <begin position="24"/>
        <end position="81"/>
    </location>
</feature>
<dbReference type="Proteomes" id="UP000199614">
    <property type="component" value="Unassembled WGS sequence"/>
</dbReference>
<dbReference type="GO" id="GO:0045892">
    <property type="term" value="P:negative regulation of DNA-templated transcription"/>
    <property type="evidence" value="ECO:0007669"/>
    <property type="project" value="TreeGrafter"/>
</dbReference>
<name>A0A1I5I9L2_PSUAM</name>
<evidence type="ECO:0000313" key="14">
    <source>
        <dbReference type="Proteomes" id="UP000199614"/>
    </source>
</evidence>
<dbReference type="InterPro" id="IPR003482">
    <property type="entry name" value="Whib"/>
</dbReference>
<keyword evidence="5 11" id="KW-0408">Iron</keyword>
<keyword evidence="7 11" id="KW-0805">Transcription regulation</keyword>
<proteinExistence type="inferred from homology"/>
<evidence type="ECO:0000256" key="5">
    <source>
        <dbReference type="ARBA" id="ARBA00023004"/>
    </source>
</evidence>
<evidence type="ECO:0000256" key="3">
    <source>
        <dbReference type="ARBA" id="ARBA00022485"/>
    </source>
</evidence>
<keyword evidence="6 11" id="KW-0411">Iron-sulfur</keyword>
<gene>
    <name evidence="11" type="primary">whiB</name>
    <name evidence="13" type="ORF">SAMN05216207_10936</name>
</gene>
<evidence type="ECO:0000256" key="8">
    <source>
        <dbReference type="ARBA" id="ARBA00023125"/>
    </source>
</evidence>
<dbReference type="GO" id="GO:0045454">
    <property type="term" value="P:cell redox homeostasis"/>
    <property type="evidence" value="ECO:0007669"/>
    <property type="project" value="TreeGrafter"/>
</dbReference>
<keyword evidence="3 11" id="KW-0004">4Fe-4S</keyword>
<feature type="binding site" evidence="11">
    <location>
        <position position="51"/>
    </location>
    <ligand>
        <name>[4Fe-4S] cluster</name>
        <dbReference type="ChEBI" id="CHEBI:49883"/>
    </ligand>
</feature>
<dbReference type="HAMAP" id="MF_01479">
    <property type="entry name" value="WhiB"/>
    <property type="match status" value="1"/>
</dbReference>
<comment type="similarity">
    <text evidence="2 11">Belongs to the WhiB family.</text>
</comment>
<keyword evidence="10 11" id="KW-0804">Transcription</keyword>
<comment type="PTM">
    <text evidence="11">The Fe-S cluster can be nitrosylated by nitric oxide (NO).</text>
</comment>
<dbReference type="GO" id="GO:0051539">
    <property type="term" value="F:4 iron, 4 sulfur cluster binding"/>
    <property type="evidence" value="ECO:0007669"/>
    <property type="project" value="UniProtKB-UniRule"/>
</dbReference>
<dbReference type="GO" id="GO:0047134">
    <property type="term" value="F:protein-disulfide reductase [NAD(P)H] activity"/>
    <property type="evidence" value="ECO:0007669"/>
    <property type="project" value="TreeGrafter"/>
</dbReference>
<dbReference type="GO" id="GO:0003677">
    <property type="term" value="F:DNA binding"/>
    <property type="evidence" value="ECO:0007669"/>
    <property type="project" value="UniProtKB-UniRule"/>
</dbReference>
<evidence type="ECO:0000256" key="1">
    <source>
        <dbReference type="ARBA" id="ARBA00004496"/>
    </source>
</evidence>
<dbReference type="RefSeq" id="WP_093357157.1">
    <property type="nucleotide sequence ID" value="NZ_FOUY01000093.1"/>
</dbReference>
<evidence type="ECO:0000256" key="11">
    <source>
        <dbReference type="HAMAP-Rule" id="MF_01479"/>
    </source>
</evidence>
<dbReference type="GO" id="GO:0005737">
    <property type="term" value="C:cytoplasm"/>
    <property type="evidence" value="ECO:0007669"/>
    <property type="project" value="UniProtKB-SubCell"/>
</dbReference>
<accession>A0A1I5I9L2</accession>
<dbReference type="PROSITE" id="PS51674">
    <property type="entry name" value="4FE4S_WBL"/>
    <property type="match status" value="1"/>
</dbReference>
<dbReference type="AlphaFoldDB" id="A0A1I5I9L2"/>
<evidence type="ECO:0000256" key="2">
    <source>
        <dbReference type="ARBA" id="ARBA00006597"/>
    </source>
</evidence>
<protein>
    <recommendedName>
        <fullName evidence="11">Transcriptional regulator WhiB</fullName>
    </recommendedName>
</protein>
<keyword evidence="9 11" id="KW-1015">Disulfide bond</keyword>
<comment type="cofactor">
    <cofactor evidence="11">
        <name>[4Fe-4S] cluster</name>
        <dbReference type="ChEBI" id="CHEBI:49883"/>
    </cofactor>
    <text evidence="11">Binds 1 [4Fe-4S] cluster per subunit. Following nitrosylation of the [4Fe-4S] cluster binds 1 [4Fe-8(NO)] cluster per subunit.</text>
</comment>
<dbReference type="PANTHER" id="PTHR38839">
    <property type="entry name" value="TRANSCRIPTIONAL REGULATOR WHID-RELATED"/>
    <property type="match status" value="1"/>
</dbReference>
<evidence type="ECO:0000256" key="6">
    <source>
        <dbReference type="ARBA" id="ARBA00023014"/>
    </source>
</evidence>
<keyword evidence="8 11" id="KW-0238">DNA-binding</keyword>
<evidence type="ECO:0000256" key="4">
    <source>
        <dbReference type="ARBA" id="ARBA00022723"/>
    </source>
</evidence>
<organism evidence="13 14">
    <name type="scientific">Pseudonocardia ammonioxydans</name>
    <dbReference type="NCBI Taxonomy" id="260086"/>
    <lineage>
        <taxon>Bacteria</taxon>
        <taxon>Bacillati</taxon>
        <taxon>Actinomycetota</taxon>
        <taxon>Actinomycetes</taxon>
        <taxon>Pseudonocardiales</taxon>
        <taxon>Pseudonocardiaceae</taxon>
        <taxon>Pseudonocardia</taxon>
    </lineage>
</organism>
<evidence type="ECO:0000256" key="7">
    <source>
        <dbReference type="ARBA" id="ARBA00023015"/>
    </source>
</evidence>
<evidence type="ECO:0000256" key="9">
    <source>
        <dbReference type="ARBA" id="ARBA00023157"/>
    </source>
</evidence>
<feature type="binding site" evidence="11">
    <location>
        <position position="25"/>
    </location>
    <ligand>
        <name>[4Fe-4S] cluster</name>
        <dbReference type="ChEBI" id="CHEBI:49883"/>
    </ligand>
</feature>
<dbReference type="GO" id="GO:0035731">
    <property type="term" value="F:dinitrosyl-iron complex binding"/>
    <property type="evidence" value="ECO:0007669"/>
    <property type="project" value="UniProtKB-UniRule"/>
</dbReference>
<feature type="binding site" evidence="11">
    <location>
        <position position="48"/>
    </location>
    <ligand>
        <name>[4Fe-4S] cluster</name>
        <dbReference type="ChEBI" id="CHEBI:49883"/>
    </ligand>
</feature>
<comment type="function">
    <text evidence="11">Acts as a transcriptional regulator. Probably redox-responsive. The apo- but not holo-form probably binds DNA.</text>
</comment>
<sequence length="101" mass="11023">MSGAEVYAALFGGQVDPDWESYASCREVDADLFFPEERESAGRVKAICRSCSVRDECLATAIRRGESHGIWGGMTARERGALARSLRDDGFAVPRAARRPA</sequence>
<comment type="subcellular location">
    <subcellularLocation>
        <location evidence="1 11">Cytoplasm</location>
    </subcellularLocation>
</comment>
<keyword evidence="4 11" id="KW-0479">Metal-binding</keyword>
<dbReference type="EMBL" id="FOUY01000093">
    <property type="protein sequence ID" value="SFO57294.1"/>
    <property type="molecule type" value="Genomic_DNA"/>
</dbReference>
<evidence type="ECO:0000313" key="13">
    <source>
        <dbReference type="EMBL" id="SFO57294.1"/>
    </source>
</evidence>
<dbReference type="InterPro" id="IPR034768">
    <property type="entry name" value="4FE4S_WBL"/>
</dbReference>
<comment type="PTM">
    <text evidence="11">Upon Fe-S cluster removal intramolecular disulfide bonds are formed.</text>
</comment>